<dbReference type="OrthoDB" id="2309955at2759"/>
<evidence type="ECO:0000313" key="3">
    <source>
        <dbReference type="Proteomes" id="UP000789759"/>
    </source>
</evidence>
<dbReference type="AlphaFoldDB" id="A0A9N9IYB4"/>
<keyword evidence="3" id="KW-1185">Reference proteome</keyword>
<reference evidence="2" key="1">
    <citation type="submission" date="2021-06" db="EMBL/GenBank/DDBJ databases">
        <authorList>
            <person name="Kallberg Y."/>
            <person name="Tangrot J."/>
            <person name="Rosling A."/>
        </authorList>
    </citation>
    <scope>NUCLEOTIDE SEQUENCE</scope>
    <source>
        <strain evidence="2">FL966</strain>
    </source>
</reference>
<protein>
    <submittedName>
        <fullName evidence="2">19058_t:CDS:1</fullName>
    </submittedName>
</protein>
<dbReference type="Proteomes" id="UP000789759">
    <property type="component" value="Unassembled WGS sequence"/>
</dbReference>
<name>A0A9N9IYB4_9GLOM</name>
<feature type="coiled-coil region" evidence="1">
    <location>
        <begin position="99"/>
        <end position="126"/>
    </location>
</feature>
<dbReference type="EMBL" id="CAJVQA010018370">
    <property type="protein sequence ID" value="CAG8753611.1"/>
    <property type="molecule type" value="Genomic_DNA"/>
</dbReference>
<accession>A0A9N9IYB4</accession>
<keyword evidence="1" id="KW-0175">Coiled coil</keyword>
<gene>
    <name evidence="2" type="ORF">CPELLU_LOCUS14870</name>
</gene>
<evidence type="ECO:0000313" key="2">
    <source>
        <dbReference type="EMBL" id="CAG8753611.1"/>
    </source>
</evidence>
<comment type="caution">
    <text evidence="2">The sequence shown here is derived from an EMBL/GenBank/DDBJ whole genome shotgun (WGS) entry which is preliminary data.</text>
</comment>
<dbReference type="InterPro" id="IPR012337">
    <property type="entry name" value="RNaseH-like_sf"/>
</dbReference>
<evidence type="ECO:0000256" key="1">
    <source>
        <dbReference type="SAM" id="Coils"/>
    </source>
</evidence>
<organism evidence="2 3">
    <name type="scientific">Cetraspora pellucida</name>
    <dbReference type="NCBI Taxonomy" id="1433469"/>
    <lineage>
        <taxon>Eukaryota</taxon>
        <taxon>Fungi</taxon>
        <taxon>Fungi incertae sedis</taxon>
        <taxon>Mucoromycota</taxon>
        <taxon>Glomeromycotina</taxon>
        <taxon>Glomeromycetes</taxon>
        <taxon>Diversisporales</taxon>
        <taxon>Gigasporaceae</taxon>
        <taxon>Cetraspora</taxon>
    </lineage>
</organism>
<dbReference type="SUPFAM" id="SSF53098">
    <property type="entry name" value="Ribonuclease H-like"/>
    <property type="match status" value="1"/>
</dbReference>
<sequence length="148" mass="16978">MLSNEEFQIIHDLVDLLYLFNKATKILSGSNYAILCIIVPTIEELINCLNQTNSESDIINEVKDIILDNLSSRWSLLYEYGLYASFLDPKFKNLSFHSSSLQRQTIEKLKDQFNKLNRQINQATTSNTSSTEQITKKKSAIKSFFSSI</sequence>
<proteinExistence type="predicted"/>